<sequence length="209" mass="23121">MIQLLLIDDHAVVRQGYRRLLELQGTMTVIGEAGTGEDGMRLWRERQPDLCIVDLALPDLGGLEVIARIRQRDHTARLLAFSMHRDALWALRALEAGALGYVTKSSPPEVLLQAVSTVAGRRTFISPDLAQEVRQLRGEGERGPSDLLTPRESEILRLLLDGRSVADIATTLSLSPKTVHNTHYQIKAKLGAANDFELVRLARRVGFGN</sequence>
<dbReference type="Pfam" id="PF00072">
    <property type="entry name" value="Response_reg"/>
    <property type="match status" value="1"/>
</dbReference>
<feature type="modified residue" description="4-aspartylphosphate" evidence="3">
    <location>
        <position position="54"/>
    </location>
</feature>
<dbReference type="AlphaFoldDB" id="A0A323V5G6"/>
<evidence type="ECO:0000313" key="7">
    <source>
        <dbReference type="Proteomes" id="UP000248259"/>
    </source>
</evidence>
<dbReference type="PANTHER" id="PTHR43214:SF43">
    <property type="entry name" value="TWO-COMPONENT RESPONSE REGULATOR"/>
    <property type="match status" value="1"/>
</dbReference>
<dbReference type="InterPro" id="IPR039420">
    <property type="entry name" value="WalR-like"/>
</dbReference>
<dbReference type="RefSeq" id="WP_110527125.1">
    <property type="nucleotide sequence ID" value="NZ_QKOE01000014.1"/>
</dbReference>
<dbReference type="EMBL" id="QKOE01000014">
    <property type="protein sequence ID" value="PZA15418.1"/>
    <property type="molecule type" value="Genomic_DNA"/>
</dbReference>
<evidence type="ECO:0000256" key="1">
    <source>
        <dbReference type="ARBA" id="ARBA00022553"/>
    </source>
</evidence>
<protein>
    <submittedName>
        <fullName evidence="6">DNA-binding response regulator</fullName>
    </submittedName>
</protein>
<dbReference type="SMART" id="SM00421">
    <property type="entry name" value="HTH_LUXR"/>
    <property type="match status" value="1"/>
</dbReference>
<keyword evidence="2 6" id="KW-0238">DNA-binding</keyword>
<accession>A0A323V5G6</accession>
<dbReference type="CDD" id="cd17535">
    <property type="entry name" value="REC_NarL-like"/>
    <property type="match status" value="1"/>
</dbReference>
<evidence type="ECO:0000313" key="6">
    <source>
        <dbReference type="EMBL" id="PZA15418.1"/>
    </source>
</evidence>
<dbReference type="GO" id="GO:0003677">
    <property type="term" value="F:DNA binding"/>
    <property type="evidence" value="ECO:0007669"/>
    <property type="project" value="UniProtKB-KW"/>
</dbReference>
<proteinExistence type="predicted"/>
<dbReference type="OrthoDB" id="9780593at2"/>
<dbReference type="PRINTS" id="PR00038">
    <property type="entry name" value="HTHLUXR"/>
</dbReference>
<dbReference type="InterPro" id="IPR000792">
    <property type="entry name" value="Tscrpt_reg_LuxR_C"/>
</dbReference>
<dbReference type="Proteomes" id="UP000248259">
    <property type="component" value="Unassembled WGS sequence"/>
</dbReference>
<organism evidence="6 7">
    <name type="scientific">Parazoarcus communis SWub3 = DSM 12120</name>
    <dbReference type="NCBI Taxonomy" id="1121029"/>
    <lineage>
        <taxon>Bacteria</taxon>
        <taxon>Pseudomonadati</taxon>
        <taxon>Pseudomonadota</taxon>
        <taxon>Betaproteobacteria</taxon>
        <taxon>Rhodocyclales</taxon>
        <taxon>Zoogloeaceae</taxon>
        <taxon>Parazoarcus</taxon>
    </lineage>
</organism>
<name>A0A323V5G6_9RHOO</name>
<feature type="domain" description="Response regulatory" evidence="5">
    <location>
        <begin position="3"/>
        <end position="119"/>
    </location>
</feature>
<evidence type="ECO:0000256" key="2">
    <source>
        <dbReference type="ARBA" id="ARBA00023125"/>
    </source>
</evidence>
<feature type="domain" description="HTH luxR-type" evidence="4">
    <location>
        <begin position="141"/>
        <end position="206"/>
    </location>
</feature>
<dbReference type="SMART" id="SM00448">
    <property type="entry name" value="REC"/>
    <property type="match status" value="1"/>
</dbReference>
<keyword evidence="1 3" id="KW-0597">Phosphoprotein</keyword>
<dbReference type="PANTHER" id="PTHR43214">
    <property type="entry name" value="TWO-COMPONENT RESPONSE REGULATOR"/>
    <property type="match status" value="1"/>
</dbReference>
<dbReference type="GO" id="GO:0000160">
    <property type="term" value="P:phosphorelay signal transduction system"/>
    <property type="evidence" value="ECO:0007669"/>
    <property type="project" value="InterPro"/>
</dbReference>
<gene>
    <name evidence="6" type="ORF">DNK49_16915</name>
</gene>
<keyword evidence="7" id="KW-1185">Reference proteome</keyword>
<comment type="caution">
    <text evidence="6">The sequence shown here is derived from an EMBL/GenBank/DDBJ whole genome shotgun (WGS) entry which is preliminary data.</text>
</comment>
<evidence type="ECO:0000259" key="5">
    <source>
        <dbReference type="PROSITE" id="PS50110"/>
    </source>
</evidence>
<dbReference type="SUPFAM" id="SSF52172">
    <property type="entry name" value="CheY-like"/>
    <property type="match status" value="1"/>
</dbReference>
<dbReference type="InterPro" id="IPR001789">
    <property type="entry name" value="Sig_transdc_resp-reg_receiver"/>
</dbReference>
<dbReference type="CDD" id="cd06170">
    <property type="entry name" value="LuxR_C_like"/>
    <property type="match status" value="1"/>
</dbReference>
<dbReference type="PROSITE" id="PS50110">
    <property type="entry name" value="RESPONSE_REGULATORY"/>
    <property type="match status" value="1"/>
</dbReference>
<dbReference type="InterPro" id="IPR016032">
    <property type="entry name" value="Sig_transdc_resp-reg_C-effctor"/>
</dbReference>
<dbReference type="PROSITE" id="PS50043">
    <property type="entry name" value="HTH_LUXR_2"/>
    <property type="match status" value="1"/>
</dbReference>
<dbReference type="InterPro" id="IPR058245">
    <property type="entry name" value="NreC/VraR/RcsB-like_REC"/>
</dbReference>
<evidence type="ECO:0000256" key="3">
    <source>
        <dbReference type="PROSITE-ProRule" id="PRU00169"/>
    </source>
</evidence>
<reference evidence="6 7" key="1">
    <citation type="submission" date="2018-06" db="EMBL/GenBank/DDBJ databases">
        <title>Azoarcus communis strain SWub3 genome.</title>
        <authorList>
            <person name="Zorraquino Salvo V."/>
            <person name="Toubiana D."/>
            <person name="Blumwald E."/>
        </authorList>
    </citation>
    <scope>NUCLEOTIDE SEQUENCE [LARGE SCALE GENOMIC DNA]</scope>
    <source>
        <strain evidence="6 7">SWub3</strain>
    </source>
</reference>
<dbReference type="SUPFAM" id="SSF46894">
    <property type="entry name" value="C-terminal effector domain of the bipartite response regulators"/>
    <property type="match status" value="1"/>
</dbReference>
<dbReference type="Gene3D" id="3.40.50.2300">
    <property type="match status" value="1"/>
</dbReference>
<dbReference type="Pfam" id="PF00196">
    <property type="entry name" value="GerE"/>
    <property type="match status" value="1"/>
</dbReference>
<dbReference type="InterPro" id="IPR011006">
    <property type="entry name" value="CheY-like_superfamily"/>
</dbReference>
<evidence type="ECO:0000259" key="4">
    <source>
        <dbReference type="PROSITE" id="PS50043"/>
    </source>
</evidence>
<dbReference type="GO" id="GO:0006355">
    <property type="term" value="P:regulation of DNA-templated transcription"/>
    <property type="evidence" value="ECO:0007669"/>
    <property type="project" value="InterPro"/>
</dbReference>